<comment type="caution">
    <text evidence="1">The sequence shown here is derived from an EMBL/GenBank/DDBJ whole genome shotgun (WGS) entry which is preliminary data.</text>
</comment>
<dbReference type="Proteomes" id="UP001196248">
    <property type="component" value="Unassembled WGS sequence"/>
</dbReference>
<evidence type="ECO:0000313" key="1">
    <source>
        <dbReference type="EMBL" id="MBU9696046.1"/>
    </source>
</evidence>
<reference evidence="1 2" key="1">
    <citation type="submission" date="2021-06" db="EMBL/GenBank/DDBJ databases">
        <title>Limosilactobacillus angelus sp. nov., isolated from the human vagina.</title>
        <authorList>
            <person name="Chen Y.-S."/>
        </authorList>
    </citation>
    <scope>NUCLEOTIDE SEQUENCE [LARGE SCALE GENOMIC DNA]</scope>
    <source>
        <strain evidence="1 2">P5L02</strain>
    </source>
</reference>
<sequence>MKINEFINKANHNDEIVVNRCDSLIRVYDNENDLLFRIPLDATNFLGIDWFTSANDFISKETSKYLSELIEEFLKTPIEDRAIEKKYRLVAKRKIDQMPKYVKKIITGFDEFIIDFTNLKSEAIQYNDSDLKVLVEREPLLAPAIDAMKKPMEDE</sequence>
<accession>A0ABS6IYI4</accession>
<name>A0ABS6IYI4_9LACO</name>
<gene>
    <name evidence="1" type="ORF">KSL82_09155</name>
</gene>
<evidence type="ECO:0000313" key="2">
    <source>
        <dbReference type="Proteomes" id="UP001196248"/>
    </source>
</evidence>
<keyword evidence="2" id="KW-1185">Reference proteome</keyword>
<proteinExistence type="predicted"/>
<dbReference type="EMBL" id="JAHPJJ010000025">
    <property type="protein sequence ID" value="MBU9696046.1"/>
    <property type="molecule type" value="Genomic_DNA"/>
</dbReference>
<dbReference type="RefSeq" id="WP_216972454.1">
    <property type="nucleotide sequence ID" value="NZ_JAHPJJ010000025.1"/>
</dbReference>
<organism evidence="1 2">
    <name type="scientific">Limosilactobacillus portuensis</name>
    <dbReference type="NCBI Taxonomy" id="2742601"/>
    <lineage>
        <taxon>Bacteria</taxon>
        <taxon>Bacillati</taxon>
        <taxon>Bacillota</taxon>
        <taxon>Bacilli</taxon>
        <taxon>Lactobacillales</taxon>
        <taxon>Lactobacillaceae</taxon>
        <taxon>Limosilactobacillus</taxon>
    </lineage>
</organism>
<protein>
    <submittedName>
        <fullName evidence="1">Uncharacterized protein</fullName>
    </submittedName>
</protein>